<dbReference type="EMBL" id="JBHUIO010000009">
    <property type="protein sequence ID" value="MFD2171389.1"/>
    <property type="molecule type" value="Genomic_DNA"/>
</dbReference>
<dbReference type="PANTHER" id="PTHR34039:SF1">
    <property type="entry name" value="UPF0102 PROTEIN YRAN"/>
    <property type="match status" value="1"/>
</dbReference>
<dbReference type="NCBIfam" id="TIGR00252">
    <property type="entry name" value="YraN family protein"/>
    <property type="match status" value="1"/>
</dbReference>
<sequence>MYKHRSRKQIGARGEQIACDWLVQQGYRLLARNWRCREGELDIIAQEGDTLLFLEVRTRTTSNRFGTAEESIDWRKQRQVRQLATRFLSTTPQAFYRFRFDVIVIYLDRSTDEVQQLRHIRNAF</sequence>
<evidence type="ECO:0000313" key="3">
    <source>
        <dbReference type="EMBL" id="MFD2171389.1"/>
    </source>
</evidence>
<evidence type="ECO:0000256" key="1">
    <source>
        <dbReference type="ARBA" id="ARBA00006738"/>
    </source>
</evidence>
<keyword evidence="4" id="KW-1185">Reference proteome</keyword>
<dbReference type="CDD" id="cd20736">
    <property type="entry name" value="PoNe_Nuclease"/>
    <property type="match status" value="1"/>
</dbReference>
<dbReference type="NCBIfam" id="NF009150">
    <property type="entry name" value="PRK12497.1-3"/>
    <property type="match status" value="1"/>
</dbReference>
<evidence type="ECO:0000256" key="2">
    <source>
        <dbReference type="HAMAP-Rule" id="MF_00048"/>
    </source>
</evidence>
<comment type="caution">
    <text evidence="3">The sequence shown here is derived from an EMBL/GenBank/DDBJ whole genome shotgun (WGS) entry which is preliminary data.</text>
</comment>
<reference evidence="4" key="1">
    <citation type="journal article" date="2019" name="Int. J. Syst. Evol. Microbiol.">
        <title>The Global Catalogue of Microorganisms (GCM) 10K type strain sequencing project: providing services to taxonomists for standard genome sequencing and annotation.</title>
        <authorList>
            <consortium name="The Broad Institute Genomics Platform"/>
            <consortium name="The Broad Institute Genome Sequencing Center for Infectious Disease"/>
            <person name="Wu L."/>
            <person name="Ma J."/>
        </authorList>
    </citation>
    <scope>NUCLEOTIDE SEQUENCE [LARGE SCALE GENOMIC DNA]</scope>
    <source>
        <strain evidence="4">CGMCC 1.13574</strain>
    </source>
</reference>
<dbReference type="NCBIfam" id="NF009154">
    <property type="entry name" value="PRK12497.3-3"/>
    <property type="match status" value="1"/>
</dbReference>
<dbReference type="SUPFAM" id="SSF52980">
    <property type="entry name" value="Restriction endonuclease-like"/>
    <property type="match status" value="1"/>
</dbReference>
<dbReference type="PANTHER" id="PTHR34039">
    <property type="entry name" value="UPF0102 PROTEIN YRAN"/>
    <property type="match status" value="1"/>
</dbReference>
<evidence type="ECO:0000313" key="4">
    <source>
        <dbReference type="Proteomes" id="UP001597343"/>
    </source>
</evidence>
<dbReference type="InterPro" id="IPR011856">
    <property type="entry name" value="tRNA_endonuc-like_dom_sf"/>
</dbReference>
<dbReference type="Pfam" id="PF02021">
    <property type="entry name" value="UPF0102"/>
    <property type="match status" value="1"/>
</dbReference>
<dbReference type="InterPro" id="IPR011335">
    <property type="entry name" value="Restrct_endonuc-II-like"/>
</dbReference>
<proteinExistence type="inferred from homology"/>
<organism evidence="3 4">
    <name type="scientific">Tumebacillus lipolyticus</name>
    <dbReference type="NCBI Taxonomy" id="1280370"/>
    <lineage>
        <taxon>Bacteria</taxon>
        <taxon>Bacillati</taxon>
        <taxon>Bacillota</taxon>
        <taxon>Bacilli</taxon>
        <taxon>Bacillales</taxon>
        <taxon>Alicyclobacillaceae</taxon>
        <taxon>Tumebacillus</taxon>
    </lineage>
</organism>
<dbReference type="Gene3D" id="3.40.1350.10">
    <property type="match status" value="1"/>
</dbReference>
<accession>A0ABW5A1A2</accession>
<dbReference type="RefSeq" id="WP_386048142.1">
    <property type="nucleotide sequence ID" value="NZ_JBHUIO010000009.1"/>
</dbReference>
<name>A0ABW5A1A2_9BACL</name>
<dbReference type="Proteomes" id="UP001597343">
    <property type="component" value="Unassembled WGS sequence"/>
</dbReference>
<protein>
    <recommendedName>
        <fullName evidence="2">UPF0102 protein ACFSOY_15570</fullName>
    </recommendedName>
</protein>
<comment type="similarity">
    <text evidence="1 2">Belongs to the UPF0102 family.</text>
</comment>
<dbReference type="HAMAP" id="MF_00048">
    <property type="entry name" value="UPF0102"/>
    <property type="match status" value="1"/>
</dbReference>
<dbReference type="InterPro" id="IPR003509">
    <property type="entry name" value="UPF0102_YraN-like"/>
</dbReference>
<gene>
    <name evidence="3" type="ORF">ACFSOY_15570</name>
</gene>